<accession>A0A0F8Y9P1</accession>
<protein>
    <submittedName>
        <fullName evidence="2">Uncharacterized protein</fullName>
    </submittedName>
</protein>
<proteinExistence type="predicted"/>
<sequence>MSVNPENIASREFCYKIIQEYHIENADELLKKVKELGYELKDYTTASMIYWDYSQISASHEGAATVTPSSTKIASVVEEFLFSQSTTTESPDDQKRKFSPTVATSNETGSAAHDLNIKEKQKIYDTVVTEYVEDIRHLHCIISGLVEENKLKLNSGTLETLSSYESVRLARECMSFNLSQPWNRDEFVANNQGKTLFSEEQKIASKISETLGKEISPFILTLADFIEYVIYNIIIEY</sequence>
<evidence type="ECO:0000313" key="2">
    <source>
        <dbReference type="EMBL" id="KKK78108.1"/>
    </source>
</evidence>
<dbReference type="EMBL" id="LAZR01054646">
    <property type="protein sequence ID" value="KKK78108.1"/>
    <property type="molecule type" value="Genomic_DNA"/>
</dbReference>
<organism evidence="2">
    <name type="scientific">marine sediment metagenome</name>
    <dbReference type="NCBI Taxonomy" id="412755"/>
    <lineage>
        <taxon>unclassified sequences</taxon>
        <taxon>metagenomes</taxon>
        <taxon>ecological metagenomes</taxon>
    </lineage>
</organism>
<name>A0A0F8Y9P1_9ZZZZ</name>
<gene>
    <name evidence="2" type="ORF">LCGC14_2846880</name>
</gene>
<comment type="caution">
    <text evidence="2">The sequence shown here is derived from an EMBL/GenBank/DDBJ whole genome shotgun (WGS) entry which is preliminary data.</text>
</comment>
<evidence type="ECO:0000256" key="1">
    <source>
        <dbReference type="SAM" id="MobiDB-lite"/>
    </source>
</evidence>
<reference evidence="2" key="1">
    <citation type="journal article" date="2015" name="Nature">
        <title>Complex archaea that bridge the gap between prokaryotes and eukaryotes.</title>
        <authorList>
            <person name="Spang A."/>
            <person name="Saw J.H."/>
            <person name="Jorgensen S.L."/>
            <person name="Zaremba-Niedzwiedzka K."/>
            <person name="Martijn J."/>
            <person name="Lind A.E."/>
            <person name="van Eijk R."/>
            <person name="Schleper C."/>
            <person name="Guy L."/>
            <person name="Ettema T.J."/>
        </authorList>
    </citation>
    <scope>NUCLEOTIDE SEQUENCE</scope>
</reference>
<feature type="region of interest" description="Disordered" evidence="1">
    <location>
        <begin position="85"/>
        <end position="110"/>
    </location>
</feature>
<dbReference type="AlphaFoldDB" id="A0A0F8Y9P1"/>